<reference evidence="1" key="1">
    <citation type="submission" date="2005-10" db="EMBL/GenBank/DDBJ databases">
        <title>Complete sequence of chromosome 2 of Burkholderia sp. 383.</title>
        <authorList>
            <consortium name="US DOE Joint Genome Institute"/>
            <person name="Copeland A."/>
            <person name="Lucas S."/>
            <person name="Lapidus A."/>
            <person name="Barry K."/>
            <person name="Detter J.C."/>
            <person name="Glavina T."/>
            <person name="Hammon N."/>
            <person name="Israni S."/>
            <person name="Pitluck S."/>
            <person name="Chain P."/>
            <person name="Malfatti S."/>
            <person name="Shin M."/>
            <person name="Vergez L."/>
            <person name="Schmutz J."/>
            <person name="Larimer F."/>
            <person name="Land M."/>
            <person name="Kyrpides N."/>
            <person name="Lykidis A."/>
            <person name="Richardson P."/>
        </authorList>
    </citation>
    <scope>NUCLEOTIDE SEQUENCE [LARGE SCALE GENOMIC DNA]</scope>
    <source>
        <strain evidence="1">383</strain>
    </source>
</reference>
<dbReference type="PATRIC" id="fig|482957.22.peg.4678"/>
<name>Q398G5_BURL3</name>
<evidence type="ECO:0000313" key="1">
    <source>
        <dbReference type="EMBL" id="ABB11146.1"/>
    </source>
</evidence>
<keyword evidence="2" id="KW-1185">Reference proteome</keyword>
<dbReference type="EMBL" id="CP000152">
    <property type="protein sequence ID" value="ABB11146.1"/>
    <property type="molecule type" value="Genomic_DNA"/>
</dbReference>
<dbReference type="HOGENOM" id="CLU_1977364_0_0_4"/>
<sequence length="128" mass="14347">MMGWSIGYDDNWKRDIGYDVPATCDHPECNAKIDRGLAHVCAHEEPYGGEEGCGLYFCHAHLSGTGMCERCATKIDDGPYVAPFEAKPDHPDWIRWKLTDPSWRQWRDENPGEVAKLHAAVARTGEAS</sequence>
<accession>Q398G5</accession>
<dbReference type="Proteomes" id="UP000002705">
    <property type="component" value="Chromosome 2"/>
</dbReference>
<dbReference type="KEGG" id="bur:Bcep18194_B1032"/>
<dbReference type="AlphaFoldDB" id="Q398G5"/>
<evidence type="ECO:0000313" key="2">
    <source>
        <dbReference type="Proteomes" id="UP000002705"/>
    </source>
</evidence>
<organism evidence="1 2">
    <name type="scientific">Burkholderia lata (strain ATCC 17760 / DSM 23089 / LMG 22485 / NCIMB 9086 / R18194 / 383)</name>
    <dbReference type="NCBI Taxonomy" id="482957"/>
    <lineage>
        <taxon>Bacteria</taxon>
        <taxon>Pseudomonadati</taxon>
        <taxon>Pseudomonadota</taxon>
        <taxon>Betaproteobacteria</taxon>
        <taxon>Burkholderiales</taxon>
        <taxon>Burkholderiaceae</taxon>
        <taxon>Burkholderia</taxon>
        <taxon>Burkholderia cepacia complex</taxon>
    </lineage>
</organism>
<proteinExistence type="predicted"/>
<protein>
    <submittedName>
        <fullName evidence="1">Uncharacterized protein</fullName>
    </submittedName>
</protein>
<gene>
    <name evidence="1" type="ordered locus">Bcep18194_B1032</name>
</gene>